<dbReference type="Pfam" id="PF13581">
    <property type="entry name" value="HATPase_c_2"/>
    <property type="match status" value="1"/>
</dbReference>
<dbReference type="PANTHER" id="PTHR35526:SF3">
    <property type="entry name" value="ANTI-SIGMA-F FACTOR RSBW"/>
    <property type="match status" value="1"/>
</dbReference>
<dbReference type="EMBL" id="LKET01000027">
    <property type="protein sequence ID" value="KPU45115.1"/>
    <property type="molecule type" value="Genomic_DNA"/>
</dbReference>
<keyword evidence="4" id="KW-1185">Reference proteome</keyword>
<accession>A0A0P8X2U1</accession>
<dbReference type="SUPFAM" id="SSF55874">
    <property type="entry name" value="ATPase domain of HSP90 chaperone/DNA topoisomerase II/histidine kinase"/>
    <property type="match status" value="1"/>
</dbReference>
<dbReference type="RefSeq" id="WP_054874336.1">
    <property type="nucleotide sequence ID" value="NZ_LKET01000027.1"/>
</dbReference>
<dbReference type="Gene3D" id="3.30.565.10">
    <property type="entry name" value="Histidine kinase-like ATPase, C-terminal domain"/>
    <property type="match status" value="1"/>
</dbReference>
<dbReference type="GO" id="GO:0004674">
    <property type="term" value="F:protein serine/threonine kinase activity"/>
    <property type="evidence" value="ECO:0007669"/>
    <property type="project" value="UniProtKB-KW"/>
</dbReference>
<dbReference type="CDD" id="cd16936">
    <property type="entry name" value="HATPase_RsbW-like"/>
    <property type="match status" value="1"/>
</dbReference>
<dbReference type="AlphaFoldDB" id="A0A0P8X2U1"/>
<gene>
    <name evidence="3" type="primary">rsbW</name>
    <name evidence="3" type="ORF">OXPF_12410</name>
</gene>
<feature type="domain" description="Histidine kinase/HSP90-like ATPase" evidence="2">
    <location>
        <begin position="16"/>
        <end position="116"/>
    </location>
</feature>
<dbReference type="InterPro" id="IPR003594">
    <property type="entry name" value="HATPase_dom"/>
</dbReference>
<dbReference type="EC" id="2.7.11.1" evidence="3"/>
<sequence length="129" mass="14854">MINKEYNMFGTKNQRIIIEEIIKEMNFNEEDSFDLRLIMSEALTNAFVHGNKGDASKPVCLKFRYDGEIVIIEIKDCGDGMTENLIPEKIADERILSEKGRGFYLISCCSDKISFNDSTVIIEKKVRIY</sequence>
<evidence type="ECO:0000313" key="3">
    <source>
        <dbReference type="EMBL" id="KPU45115.1"/>
    </source>
</evidence>
<dbReference type="STRING" id="36849.OXPF_12410"/>
<dbReference type="InterPro" id="IPR036890">
    <property type="entry name" value="HATPase_C_sf"/>
</dbReference>
<evidence type="ECO:0000256" key="1">
    <source>
        <dbReference type="ARBA" id="ARBA00022527"/>
    </source>
</evidence>
<keyword evidence="1" id="KW-0723">Serine/threonine-protein kinase</keyword>
<organism evidence="3 4">
    <name type="scientific">Oxobacter pfennigii</name>
    <dbReference type="NCBI Taxonomy" id="36849"/>
    <lineage>
        <taxon>Bacteria</taxon>
        <taxon>Bacillati</taxon>
        <taxon>Bacillota</taxon>
        <taxon>Clostridia</taxon>
        <taxon>Eubacteriales</taxon>
        <taxon>Clostridiaceae</taxon>
        <taxon>Oxobacter</taxon>
    </lineage>
</organism>
<evidence type="ECO:0000313" key="4">
    <source>
        <dbReference type="Proteomes" id="UP000050326"/>
    </source>
</evidence>
<dbReference type="InterPro" id="IPR050267">
    <property type="entry name" value="Anti-sigma-factor_SerPK"/>
</dbReference>
<dbReference type="Proteomes" id="UP000050326">
    <property type="component" value="Unassembled WGS sequence"/>
</dbReference>
<name>A0A0P8X2U1_9CLOT</name>
<keyword evidence="3" id="KW-0808">Transferase</keyword>
<comment type="caution">
    <text evidence="3">The sequence shown here is derived from an EMBL/GenBank/DDBJ whole genome shotgun (WGS) entry which is preliminary data.</text>
</comment>
<dbReference type="PANTHER" id="PTHR35526">
    <property type="entry name" value="ANTI-SIGMA-F FACTOR RSBW-RELATED"/>
    <property type="match status" value="1"/>
</dbReference>
<proteinExistence type="predicted"/>
<protein>
    <submittedName>
        <fullName evidence="3">Serine-protein kinase RsbW</fullName>
        <ecNumber evidence="3">2.7.11.1</ecNumber>
    </submittedName>
</protein>
<keyword evidence="3" id="KW-0418">Kinase</keyword>
<evidence type="ECO:0000259" key="2">
    <source>
        <dbReference type="Pfam" id="PF13581"/>
    </source>
</evidence>
<dbReference type="OrthoDB" id="2620581at2"/>
<reference evidence="3 4" key="1">
    <citation type="submission" date="2015-09" db="EMBL/GenBank/DDBJ databases">
        <title>Genome sequence of Oxobacter pfennigii DSM 3222.</title>
        <authorList>
            <person name="Poehlein A."/>
            <person name="Bengelsdorf F.R."/>
            <person name="Schiel-Bengelsdorf B."/>
            <person name="Duerre P."/>
            <person name="Daniel R."/>
        </authorList>
    </citation>
    <scope>NUCLEOTIDE SEQUENCE [LARGE SCALE GENOMIC DNA]</scope>
    <source>
        <strain evidence="3 4">DSM 3222</strain>
    </source>
</reference>